<dbReference type="InterPro" id="IPR002110">
    <property type="entry name" value="Ankyrin_rpt"/>
</dbReference>
<dbReference type="OrthoDB" id="194358at2759"/>
<reference evidence="2" key="1">
    <citation type="journal article" date="2020" name="Stud. Mycol.">
        <title>101 Dothideomycetes genomes: a test case for predicting lifestyles and emergence of pathogens.</title>
        <authorList>
            <person name="Haridas S."/>
            <person name="Albert R."/>
            <person name="Binder M."/>
            <person name="Bloem J."/>
            <person name="Labutti K."/>
            <person name="Salamov A."/>
            <person name="Andreopoulos B."/>
            <person name="Baker S."/>
            <person name="Barry K."/>
            <person name="Bills G."/>
            <person name="Bluhm B."/>
            <person name="Cannon C."/>
            <person name="Castanera R."/>
            <person name="Culley D."/>
            <person name="Daum C."/>
            <person name="Ezra D."/>
            <person name="Gonzalez J."/>
            <person name="Henrissat B."/>
            <person name="Kuo A."/>
            <person name="Liang C."/>
            <person name="Lipzen A."/>
            <person name="Lutzoni F."/>
            <person name="Magnuson J."/>
            <person name="Mondo S."/>
            <person name="Nolan M."/>
            <person name="Ohm R."/>
            <person name="Pangilinan J."/>
            <person name="Park H.-J."/>
            <person name="Ramirez L."/>
            <person name="Alfaro M."/>
            <person name="Sun H."/>
            <person name="Tritt A."/>
            <person name="Yoshinaga Y."/>
            <person name="Zwiers L.-H."/>
            <person name="Turgeon B."/>
            <person name="Goodwin S."/>
            <person name="Spatafora J."/>
            <person name="Crous P."/>
            <person name="Grigoriev I."/>
        </authorList>
    </citation>
    <scope>NUCLEOTIDE SEQUENCE</scope>
    <source>
        <strain evidence="2">CBS 107.79</strain>
    </source>
</reference>
<evidence type="ECO:0000256" key="1">
    <source>
        <dbReference type="PROSITE-ProRule" id="PRU00023"/>
    </source>
</evidence>
<evidence type="ECO:0000313" key="2">
    <source>
        <dbReference type="EMBL" id="KAF1970360.1"/>
    </source>
</evidence>
<name>A0A6A5V117_9PLEO</name>
<proteinExistence type="predicted"/>
<evidence type="ECO:0000313" key="3">
    <source>
        <dbReference type="Proteomes" id="UP000800036"/>
    </source>
</evidence>
<dbReference type="EMBL" id="ML976701">
    <property type="protein sequence ID" value="KAF1970360.1"/>
    <property type="molecule type" value="Genomic_DNA"/>
</dbReference>
<accession>A0A6A5V117</accession>
<dbReference type="SUPFAM" id="SSF48403">
    <property type="entry name" value="Ankyrin repeat"/>
    <property type="match status" value="1"/>
</dbReference>
<protein>
    <submittedName>
        <fullName evidence="2">Uncharacterized protein</fullName>
    </submittedName>
</protein>
<keyword evidence="3" id="KW-1185">Reference proteome</keyword>
<gene>
    <name evidence="2" type="ORF">BU23DRAFT_649925</name>
</gene>
<dbReference type="PROSITE" id="PS50088">
    <property type="entry name" value="ANK_REPEAT"/>
    <property type="match status" value="1"/>
</dbReference>
<feature type="repeat" description="ANK" evidence="1">
    <location>
        <begin position="70"/>
        <end position="103"/>
    </location>
</feature>
<dbReference type="Pfam" id="PF00023">
    <property type="entry name" value="Ank"/>
    <property type="match status" value="1"/>
</dbReference>
<keyword evidence="1" id="KW-0040">ANK repeat</keyword>
<sequence>MDELAPEQFLCPDQQGSTLLHSLISYINPHTMPSSQVQAAVLRIFYNLDGNSNPWSREAVPKLLNARNKDGLTPLHLAAKCALPHVVASLLKELGYNNNRSPRDTRLAIAVRDTYGTSLLEDLSSTYWLARSSDEESSLLLEADAMFCVCLISDALAGRLPLIITGSGLYGRGKKKRAKRES</sequence>
<dbReference type="InterPro" id="IPR036770">
    <property type="entry name" value="Ankyrin_rpt-contain_sf"/>
</dbReference>
<dbReference type="AlphaFoldDB" id="A0A6A5V117"/>
<dbReference type="Gene3D" id="1.25.40.20">
    <property type="entry name" value="Ankyrin repeat-containing domain"/>
    <property type="match status" value="1"/>
</dbReference>
<organism evidence="2 3">
    <name type="scientific">Bimuria novae-zelandiae CBS 107.79</name>
    <dbReference type="NCBI Taxonomy" id="1447943"/>
    <lineage>
        <taxon>Eukaryota</taxon>
        <taxon>Fungi</taxon>
        <taxon>Dikarya</taxon>
        <taxon>Ascomycota</taxon>
        <taxon>Pezizomycotina</taxon>
        <taxon>Dothideomycetes</taxon>
        <taxon>Pleosporomycetidae</taxon>
        <taxon>Pleosporales</taxon>
        <taxon>Massarineae</taxon>
        <taxon>Didymosphaeriaceae</taxon>
        <taxon>Bimuria</taxon>
    </lineage>
</organism>
<dbReference type="Proteomes" id="UP000800036">
    <property type="component" value="Unassembled WGS sequence"/>
</dbReference>